<keyword evidence="2 4" id="KW-0547">Nucleotide-binding</keyword>
<organism evidence="6 7">
    <name type="scientific">Pseudonocardia aurantiaca</name>
    <dbReference type="NCBI Taxonomy" id="75290"/>
    <lineage>
        <taxon>Bacteria</taxon>
        <taxon>Bacillati</taxon>
        <taxon>Actinomycetota</taxon>
        <taxon>Actinomycetes</taxon>
        <taxon>Pseudonocardiales</taxon>
        <taxon>Pseudonocardiaceae</taxon>
        <taxon>Pseudonocardia</taxon>
    </lineage>
</organism>
<dbReference type="Gene3D" id="3.30.470.20">
    <property type="entry name" value="ATP-grasp fold, B domain"/>
    <property type="match status" value="1"/>
</dbReference>
<keyword evidence="3 4" id="KW-0067">ATP-binding</keyword>
<sequence>MRSNVFVVGLDEHNARILHELPDAAEYRFHPLLSFEQLRNRAEIPLPDLLDAAQGRVESFDGPVHAVIGFWDFPVSTMLPILCRRLGLRWTSLESVVKCEHKYWCRLEQRQVIDEYPRFGLVDLDGPAELPAGLRYPVWLKPVRSFCSALAFRVENHRQLRAAAAAIREGVGRVGTPFQFVLDQLDLPPEMTGVGGSACLAEEAAVGAQVTIEGFSFHGDVRVYGVVDSIQCPGIPSFLRYQYPSALPSEVTARMADISRRVIRRIGLDDITFNIEYFWDAARDTITLLEVNPRHSQSHAELFARVDGVANHHCMLALALGREPRMPHRAGRDAVAAKWFVRHRSDGVVRRVPSAAEIERVRHAVPGCAIDVAVRPGDRLSELRDQDSYSYQLASVHVGAADEEELTRKFERCVAGLPFEIDAAGPG</sequence>
<dbReference type="EMBL" id="JBHUCP010000012">
    <property type="protein sequence ID" value="MFD1531497.1"/>
    <property type="molecule type" value="Genomic_DNA"/>
</dbReference>
<dbReference type="InterPro" id="IPR052032">
    <property type="entry name" value="ATP-dep_AA_Ligase"/>
</dbReference>
<name>A0ABW4FMA0_9PSEU</name>
<dbReference type="InterPro" id="IPR011761">
    <property type="entry name" value="ATP-grasp"/>
</dbReference>
<dbReference type="PROSITE" id="PS50975">
    <property type="entry name" value="ATP_GRASP"/>
    <property type="match status" value="1"/>
</dbReference>
<evidence type="ECO:0000256" key="2">
    <source>
        <dbReference type="ARBA" id="ARBA00022741"/>
    </source>
</evidence>
<dbReference type="Pfam" id="PF13535">
    <property type="entry name" value="ATP-grasp_4"/>
    <property type="match status" value="1"/>
</dbReference>
<comment type="caution">
    <text evidence="6">The sequence shown here is derived from an EMBL/GenBank/DDBJ whole genome shotgun (WGS) entry which is preliminary data.</text>
</comment>
<evidence type="ECO:0000256" key="1">
    <source>
        <dbReference type="ARBA" id="ARBA00022598"/>
    </source>
</evidence>
<accession>A0ABW4FMA0</accession>
<gene>
    <name evidence="6" type="ORF">ACFSCY_18840</name>
</gene>
<evidence type="ECO:0000313" key="7">
    <source>
        <dbReference type="Proteomes" id="UP001597145"/>
    </source>
</evidence>
<dbReference type="PANTHER" id="PTHR43585:SF2">
    <property type="entry name" value="ATP-GRASP ENZYME FSQD"/>
    <property type="match status" value="1"/>
</dbReference>
<dbReference type="Proteomes" id="UP001597145">
    <property type="component" value="Unassembled WGS sequence"/>
</dbReference>
<evidence type="ECO:0000256" key="3">
    <source>
        <dbReference type="ARBA" id="ARBA00022840"/>
    </source>
</evidence>
<dbReference type="SUPFAM" id="SSF56059">
    <property type="entry name" value="Glutathione synthetase ATP-binding domain-like"/>
    <property type="match status" value="1"/>
</dbReference>
<dbReference type="RefSeq" id="WP_343978793.1">
    <property type="nucleotide sequence ID" value="NZ_BAAAJG010000010.1"/>
</dbReference>
<evidence type="ECO:0000313" key="6">
    <source>
        <dbReference type="EMBL" id="MFD1531497.1"/>
    </source>
</evidence>
<reference evidence="7" key="1">
    <citation type="journal article" date="2019" name="Int. J. Syst. Evol. Microbiol.">
        <title>The Global Catalogue of Microorganisms (GCM) 10K type strain sequencing project: providing services to taxonomists for standard genome sequencing and annotation.</title>
        <authorList>
            <consortium name="The Broad Institute Genomics Platform"/>
            <consortium name="The Broad Institute Genome Sequencing Center for Infectious Disease"/>
            <person name="Wu L."/>
            <person name="Ma J."/>
        </authorList>
    </citation>
    <scope>NUCLEOTIDE SEQUENCE [LARGE SCALE GENOMIC DNA]</scope>
    <source>
        <strain evidence="7">JCM 12165</strain>
    </source>
</reference>
<keyword evidence="7" id="KW-1185">Reference proteome</keyword>
<evidence type="ECO:0000259" key="5">
    <source>
        <dbReference type="PROSITE" id="PS50975"/>
    </source>
</evidence>
<evidence type="ECO:0000256" key="4">
    <source>
        <dbReference type="PROSITE-ProRule" id="PRU00409"/>
    </source>
</evidence>
<proteinExistence type="predicted"/>
<feature type="domain" description="ATP-grasp" evidence="5">
    <location>
        <begin position="244"/>
        <end position="320"/>
    </location>
</feature>
<dbReference type="PANTHER" id="PTHR43585">
    <property type="entry name" value="FUMIPYRROLE BIOSYNTHESIS PROTEIN C"/>
    <property type="match status" value="1"/>
</dbReference>
<protein>
    <submittedName>
        <fullName evidence="6">Acetyl-CoA carboxylase biotin carboxylase subunit family protein</fullName>
    </submittedName>
</protein>
<keyword evidence="1" id="KW-0436">Ligase</keyword>